<proteinExistence type="predicted"/>
<organism evidence="2 3">
    <name type="scientific">Spirosoma agri</name>
    <dbReference type="NCBI Taxonomy" id="1987381"/>
    <lineage>
        <taxon>Bacteria</taxon>
        <taxon>Pseudomonadati</taxon>
        <taxon>Bacteroidota</taxon>
        <taxon>Cytophagia</taxon>
        <taxon>Cytophagales</taxon>
        <taxon>Cytophagaceae</taxon>
        <taxon>Spirosoma</taxon>
    </lineage>
</organism>
<evidence type="ECO:0000259" key="1">
    <source>
        <dbReference type="Pfam" id="PF13291"/>
    </source>
</evidence>
<dbReference type="EMBL" id="JAAGNZ010000001">
    <property type="protein sequence ID" value="NEU65482.1"/>
    <property type="molecule type" value="Genomic_DNA"/>
</dbReference>
<feature type="domain" description="ACT" evidence="1">
    <location>
        <begin position="10"/>
        <end position="84"/>
    </location>
</feature>
<evidence type="ECO:0000313" key="2">
    <source>
        <dbReference type="EMBL" id="NEU65482.1"/>
    </source>
</evidence>
<evidence type="ECO:0000313" key="3">
    <source>
        <dbReference type="Proteomes" id="UP000477386"/>
    </source>
</evidence>
<name>A0A6M0ICU3_9BACT</name>
<dbReference type="InterPro" id="IPR002912">
    <property type="entry name" value="ACT_dom"/>
</dbReference>
<dbReference type="Gene3D" id="3.30.70.260">
    <property type="match status" value="1"/>
</dbReference>
<reference evidence="2 3" key="1">
    <citation type="submission" date="2020-02" db="EMBL/GenBank/DDBJ databases">
        <title>Draft genome sequence of two Spirosoma agri KCTC 52727 and Spirosoma terrae KCTC 52035.</title>
        <authorList>
            <person name="Rojas J."/>
            <person name="Ambika Manirajan B."/>
            <person name="Ratering S."/>
            <person name="Suarez C."/>
            <person name="Schnell S."/>
        </authorList>
    </citation>
    <scope>NUCLEOTIDE SEQUENCE [LARGE SCALE GENOMIC DNA]</scope>
    <source>
        <strain evidence="2 3">KCTC 52727</strain>
    </source>
</reference>
<dbReference type="Pfam" id="PF13291">
    <property type="entry name" value="ACT_4"/>
    <property type="match status" value="1"/>
</dbReference>
<dbReference type="RefSeq" id="WP_164034811.1">
    <property type="nucleotide sequence ID" value="NZ_JAAGNZ010000001.1"/>
</dbReference>
<dbReference type="AlphaFoldDB" id="A0A6M0ICU3"/>
<keyword evidence="3" id="KW-1185">Reference proteome</keyword>
<sequence>MNVNTNAIDWYQVSYAITGFDRPSFVRDIAEVIPQDDTCQLTQLCFEADGVRASGWLTVRVQQKQGFITIDNRLRAVRGIVSVKADQSQFANS</sequence>
<protein>
    <recommendedName>
        <fullName evidence="1">ACT domain-containing protein</fullName>
    </recommendedName>
</protein>
<gene>
    <name evidence="2" type="ORF">GK091_01195</name>
</gene>
<comment type="caution">
    <text evidence="2">The sequence shown here is derived from an EMBL/GenBank/DDBJ whole genome shotgun (WGS) entry which is preliminary data.</text>
</comment>
<dbReference type="Proteomes" id="UP000477386">
    <property type="component" value="Unassembled WGS sequence"/>
</dbReference>
<accession>A0A6M0ICU3</accession>